<feature type="non-terminal residue" evidence="1">
    <location>
        <position position="49"/>
    </location>
</feature>
<accession>X1DRQ2</accession>
<reference evidence="1" key="1">
    <citation type="journal article" date="2014" name="Front. Microbiol.">
        <title>High frequency of phylogenetically diverse reductive dehalogenase-homologous genes in deep subseafloor sedimentary metagenomes.</title>
        <authorList>
            <person name="Kawai M."/>
            <person name="Futagami T."/>
            <person name="Toyoda A."/>
            <person name="Takaki Y."/>
            <person name="Nishi S."/>
            <person name="Hori S."/>
            <person name="Arai W."/>
            <person name="Tsubouchi T."/>
            <person name="Morono Y."/>
            <person name="Uchiyama I."/>
            <person name="Ito T."/>
            <person name="Fujiyama A."/>
            <person name="Inagaki F."/>
            <person name="Takami H."/>
        </authorList>
    </citation>
    <scope>NUCLEOTIDE SEQUENCE</scope>
    <source>
        <strain evidence="1">Expedition CK06-06</strain>
    </source>
</reference>
<organism evidence="1">
    <name type="scientific">marine sediment metagenome</name>
    <dbReference type="NCBI Taxonomy" id="412755"/>
    <lineage>
        <taxon>unclassified sequences</taxon>
        <taxon>metagenomes</taxon>
        <taxon>ecological metagenomes</taxon>
    </lineage>
</organism>
<evidence type="ECO:0000313" key="1">
    <source>
        <dbReference type="EMBL" id="GAH22852.1"/>
    </source>
</evidence>
<comment type="caution">
    <text evidence="1">The sequence shown here is derived from an EMBL/GenBank/DDBJ whole genome shotgun (WGS) entry which is preliminary data.</text>
</comment>
<gene>
    <name evidence="1" type="ORF">S03H2_09293</name>
</gene>
<dbReference type="EMBL" id="BARU01004690">
    <property type="protein sequence ID" value="GAH22852.1"/>
    <property type="molecule type" value="Genomic_DNA"/>
</dbReference>
<name>X1DRQ2_9ZZZZ</name>
<sequence length="49" mass="5543">MAILGGNITYFLGSQIIFNSKFENKIKFKALAEYNEAFNSINKGLIIEE</sequence>
<dbReference type="AlphaFoldDB" id="X1DRQ2"/>
<proteinExistence type="predicted"/>
<protein>
    <submittedName>
        <fullName evidence="1">Uncharacterized protein</fullName>
    </submittedName>
</protein>